<dbReference type="InterPro" id="IPR048395">
    <property type="entry name" value="Glyco_hydro_31_C"/>
</dbReference>
<evidence type="ECO:0000256" key="11">
    <source>
        <dbReference type="ARBA" id="ARBA00041343"/>
    </source>
</evidence>
<dbReference type="Gene3D" id="4.10.110.10">
    <property type="entry name" value="Spasmolytic Protein, domain 1"/>
    <property type="match status" value="1"/>
</dbReference>
<dbReference type="InterPro" id="IPR044913">
    <property type="entry name" value="P_trefoil_dom_sf"/>
</dbReference>
<dbReference type="FunFam" id="2.60.40.1180:FF:000001">
    <property type="entry name" value="Maltase-glucoamylase, intestinal"/>
    <property type="match status" value="1"/>
</dbReference>
<feature type="non-terminal residue" evidence="15">
    <location>
        <position position="1"/>
    </location>
</feature>
<name>A0A093BN96_CHAPE</name>
<dbReference type="SUPFAM" id="SSF74650">
    <property type="entry name" value="Galactose mutarotase-like"/>
    <property type="match status" value="1"/>
</dbReference>
<evidence type="ECO:0000256" key="13">
    <source>
        <dbReference type="RuleBase" id="RU361185"/>
    </source>
</evidence>
<dbReference type="SMART" id="SM00018">
    <property type="entry name" value="PD"/>
    <property type="match status" value="1"/>
</dbReference>
<dbReference type="SUPFAM" id="SSF51445">
    <property type="entry name" value="(Trans)glycosidases"/>
    <property type="match status" value="1"/>
</dbReference>
<dbReference type="PROSITE" id="PS00707">
    <property type="entry name" value="GLYCOSYL_HYDROL_F31_2"/>
    <property type="match status" value="1"/>
</dbReference>
<protein>
    <recommendedName>
        <fullName evidence="4">alpha-glucosidase</fullName>
        <ecNumber evidence="4">3.2.1.20</ecNumber>
    </recommendedName>
    <alternativeName>
        <fullName evidence="11">Maltase</fullName>
    </alternativeName>
</protein>
<evidence type="ECO:0000256" key="10">
    <source>
        <dbReference type="ARBA" id="ARBA00023295"/>
    </source>
</evidence>
<dbReference type="AlphaFoldDB" id="A0A093BN96"/>
<evidence type="ECO:0000256" key="3">
    <source>
        <dbReference type="ARBA" id="ARBA00007806"/>
    </source>
</evidence>
<keyword evidence="5" id="KW-0732">Signal</keyword>
<evidence type="ECO:0000256" key="9">
    <source>
        <dbReference type="ARBA" id="ARBA00023180"/>
    </source>
</evidence>
<comment type="subcellular location">
    <subcellularLocation>
        <location evidence="2">Membrane</location>
    </subcellularLocation>
</comment>
<proteinExistence type="inferred from homology"/>
<dbReference type="Gene3D" id="2.60.40.1760">
    <property type="entry name" value="glycosyl hydrolase (family 31)"/>
    <property type="match status" value="1"/>
</dbReference>
<keyword evidence="10 13" id="KW-0326">Glycosidase</keyword>
<keyword evidence="16" id="KW-1185">Reference proteome</keyword>
<dbReference type="GO" id="GO:0030246">
    <property type="term" value="F:carbohydrate binding"/>
    <property type="evidence" value="ECO:0007669"/>
    <property type="project" value="InterPro"/>
</dbReference>
<dbReference type="InterPro" id="IPR000519">
    <property type="entry name" value="P_trefoil_dom"/>
</dbReference>
<dbReference type="InterPro" id="IPR017853">
    <property type="entry name" value="GH"/>
</dbReference>
<dbReference type="InterPro" id="IPR025887">
    <property type="entry name" value="Glyco_hydro_31_N_dom"/>
</dbReference>
<dbReference type="Pfam" id="PF01055">
    <property type="entry name" value="Glyco_hydro_31_2nd"/>
    <property type="match status" value="1"/>
</dbReference>
<evidence type="ECO:0000256" key="4">
    <source>
        <dbReference type="ARBA" id="ARBA00012741"/>
    </source>
</evidence>
<dbReference type="CDD" id="cd14752">
    <property type="entry name" value="GH31_N"/>
    <property type="match status" value="1"/>
</dbReference>
<dbReference type="PROSITE" id="PS51448">
    <property type="entry name" value="P_TREFOIL_2"/>
    <property type="match status" value="1"/>
</dbReference>
<dbReference type="Pfam" id="PF21365">
    <property type="entry name" value="Glyco_hydro_31_3rd"/>
    <property type="match status" value="1"/>
</dbReference>
<evidence type="ECO:0000256" key="5">
    <source>
        <dbReference type="ARBA" id="ARBA00022729"/>
    </source>
</evidence>
<accession>A0A093BN96</accession>
<reference evidence="16" key="2">
    <citation type="journal article" date="2014" name="Science">
        <title>Comparative genomics reveals insights into avian genome evolution and adaptation.</title>
        <authorList>
            <consortium name="Avian Genome Consortium"/>
            <person name="Zhang G."/>
            <person name="Li C."/>
            <person name="Li Q."/>
            <person name="Li B."/>
            <person name="Larkin D.M."/>
            <person name="Lee C."/>
            <person name="Storz J.F."/>
            <person name="Antunes A."/>
            <person name="Greenwold M.J."/>
            <person name="Meredith R.W."/>
            <person name="Odeen A."/>
            <person name="Cui J."/>
            <person name="Zhou Q."/>
            <person name="Xu L."/>
            <person name="Pan H."/>
            <person name="Wang Z."/>
            <person name="Jin L."/>
            <person name="Zhang P."/>
            <person name="Hu H."/>
            <person name="Yang W."/>
            <person name="Hu J."/>
            <person name="Xiao J."/>
            <person name="Yang Z."/>
            <person name="Liu Y."/>
            <person name="Xie Q."/>
            <person name="Yu H."/>
            <person name="Lian J."/>
            <person name="Wen P."/>
            <person name="Zhang F."/>
            <person name="Li H."/>
            <person name="Zeng Y."/>
            <person name="Xiong Z."/>
            <person name="Liu S."/>
            <person name="Zhou L."/>
            <person name="Huang Z."/>
            <person name="An N."/>
            <person name="Wang J."/>
            <person name="Zheng Q."/>
            <person name="Xiong Y."/>
            <person name="Wang G."/>
            <person name="Wang B."/>
            <person name="Wang J."/>
            <person name="Fan Y."/>
            <person name="da Fonseca R.R."/>
            <person name="Alfaro-Nunez A."/>
            <person name="Schubert M."/>
            <person name="Orlando L."/>
            <person name="Mourier T."/>
            <person name="Howard J.T."/>
            <person name="Ganapathy G."/>
            <person name="Pfenning A."/>
            <person name="Whitney O."/>
            <person name="Rivas M.V."/>
            <person name="Hara E."/>
            <person name="Smith J."/>
            <person name="Farre M."/>
            <person name="Narayan J."/>
            <person name="Slavov G."/>
            <person name="Romanov M.N."/>
            <person name="Borges R."/>
            <person name="Machado J.P."/>
            <person name="Khan I."/>
            <person name="Springer M.S."/>
            <person name="Gatesy J."/>
            <person name="Hoffmann F.G."/>
            <person name="Opazo J.C."/>
            <person name="Hastad O."/>
            <person name="Sawyer R.H."/>
            <person name="Kim H."/>
            <person name="Kim K.W."/>
            <person name="Kim H.J."/>
            <person name="Cho S."/>
            <person name="Li N."/>
            <person name="Huang Y."/>
            <person name="Bruford M.W."/>
            <person name="Zhan X."/>
            <person name="Dixon A."/>
            <person name="Bertelsen M.F."/>
            <person name="Derryberry E."/>
            <person name="Warren W."/>
            <person name="Wilson R.K."/>
            <person name="Li S."/>
            <person name="Ray D.A."/>
            <person name="Green R.E."/>
            <person name="O'Brien S.J."/>
            <person name="Griffin D."/>
            <person name="Johnson W.E."/>
            <person name="Haussler D."/>
            <person name="Ryder O.A."/>
            <person name="Willerslev E."/>
            <person name="Graves G.R."/>
            <person name="Alstrom P."/>
            <person name="Fjeldsa J."/>
            <person name="Mindell D.P."/>
            <person name="Edwards S.V."/>
            <person name="Braun E.L."/>
            <person name="Rahbek C."/>
            <person name="Burt D.W."/>
            <person name="Houde P."/>
            <person name="Zhang Y."/>
            <person name="Yang H."/>
            <person name="Wang J."/>
            <person name="Jarvis E.D."/>
            <person name="Gilbert M.T."/>
            <person name="Wang J."/>
        </authorList>
    </citation>
    <scope>NUCLEOTIDE SEQUENCE [LARGE SCALE GENOMIC DNA]</scope>
</reference>
<comment type="similarity">
    <text evidence="3 13">Belongs to the glycosyl hydrolase 31 family.</text>
</comment>
<dbReference type="GO" id="GO:0004558">
    <property type="term" value="F:alpha-1,4-glucosidase activity"/>
    <property type="evidence" value="ECO:0007669"/>
    <property type="project" value="TreeGrafter"/>
</dbReference>
<organism evidence="15 16">
    <name type="scientific">Chaetura pelagica</name>
    <name type="common">Chimney swift</name>
    <name type="synonym">Hirundo pelagica</name>
    <dbReference type="NCBI Taxonomy" id="8897"/>
    <lineage>
        <taxon>Eukaryota</taxon>
        <taxon>Metazoa</taxon>
        <taxon>Chordata</taxon>
        <taxon>Craniata</taxon>
        <taxon>Vertebrata</taxon>
        <taxon>Euteleostomi</taxon>
        <taxon>Archelosauria</taxon>
        <taxon>Archosauria</taxon>
        <taxon>Dinosauria</taxon>
        <taxon>Saurischia</taxon>
        <taxon>Theropoda</taxon>
        <taxon>Coelurosauria</taxon>
        <taxon>Aves</taxon>
        <taxon>Neognathae</taxon>
        <taxon>Neoaves</taxon>
        <taxon>Strisores</taxon>
        <taxon>Apodiformes</taxon>
        <taxon>Apodidae</taxon>
        <taxon>Apodinae</taxon>
        <taxon>Chaetura</taxon>
    </lineage>
</organism>
<dbReference type="PROSITE" id="PS00129">
    <property type="entry name" value="GLYCOSYL_HYDROL_F31_1"/>
    <property type="match status" value="1"/>
</dbReference>
<dbReference type="GO" id="GO:0005975">
    <property type="term" value="P:carbohydrate metabolic process"/>
    <property type="evidence" value="ECO:0007669"/>
    <property type="project" value="InterPro"/>
</dbReference>
<evidence type="ECO:0000256" key="7">
    <source>
        <dbReference type="ARBA" id="ARBA00023136"/>
    </source>
</evidence>
<dbReference type="Gene3D" id="2.60.40.1180">
    <property type="entry name" value="Golgi alpha-mannosidase II"/>
    <property type="match status" value="1"/>
</dbReference>
<dbReference type="InterPro" id="IPR011013">
    <property type="entry name" value="Gal_mutarotase_sf_dom"/>
</dbReference>
<dbReference type="SUPFAM" id="SSF51011">
    <property type="entry name" value="Glycosyl hydrolase domain"/>
    <property type="match status" value="1"/>
</dbReference>
<dbReference type="GO" id="GO:0016020">
    <property type="term" value="C:membrane"/>
    <property type="evidence" value="ECO:0007669"/>
    <property type="project" value="UniProtKB-SubCell"/>
</dbReference>
<dbReference type="InterPro" id="IPR030459">
    <property type="entry name" value="Glyco_hydro_31_CS"/>
</dbReference>
<comment type="catalytic activity">
    <reaction evidence="1">
        <text>Hydrolysis of terminal, non-reducing (1-&gt;4)-linked alpha-D-glucose residues with release of alpha-D-glucose.</text>
        <dbReference type="EC" id="3.2.1.20"/>
    </reaction>
</comment>
<dbReference type="FunFam" id="2.60.40.1760:FF:000001">
    <property type="entry name" value="Maltase-glucoamylase, intestinal"/>
    <property type="match status" value="1"/>
</dbReference>
<evidence type="ECO:0000256" key="8">
    <source>
        <dbReference type="ARBA" id="ARBA00023157"/>
    </source>
</evidence>
<dbReference type="CDD" id="cd06602">
    <property type="entry name" value="GH31_MGAM_SI_GAA"/>
    <property type="match status" value="1"/>
</dbReference>
<keyword evidence="6 13" id="KW-0378">Hydrolase</keyword>
<keyword evidence="7" id="KW-0472">Membrane</keyword>
<evidence type="ECO:0000313" key="16">
    <source>
        <dbReference type="Proteomes" id="UP000031515"/>
    </source>
</evidence>
<dbReference type="CDD" id="cd00111">
    <property type="entry name" value="Trefoil"/>
    <property type="match status" value="1"/>
</dbReference>
<feature type="domain" description="P-type" evidence="14">
    <location>
        <begin position="11"/>
        <end position="57"/>
    </location>
</feature>
<evidence type="ECO:0000256" key="6">
    <source>
        <dbReference type="ARBA" id="ARBA00022801"/>
    </source>
</evidence>
<comment type="caution">
    <text evidence="12">Lacks conserved residue(s) required for the propagation of feature annotation.</text>
</comment>
<dbReference type="Pfam" id="PF13802">
    <property type="entry name" value="Gal_mutarotas_2"/>
    <property type="match status" value="1"/>
</dbReference>
<dbReference type="InterPro" id="IPR030458">
    <property type="entry name" value="Glyco_hydro_31_AS"/>
</dbReference>
<dbReference type="PANTHER" id="PTHR22762">
    <property type="entry name" value="ALPHA-GLUCOSIDASE"/>
    <property type="match status" value="1"/>
</dbReference>
<dbReference type="EC" id="3.2.1.20" evidence="4"/>
<dbReference type="Proteomes" id="UP000031515">
    <property type="component" value="Unassembled WGS sequence"/>
</dbReference>
<keyword evidence="8" id="KW-1015">Disulfide bond</keyword>
<dbReference type="EMBL" id="KN126212">
    <property type="protein sequence ID" value="KFU87662.1"/>
    <property type="molecule type" value="Genomic_DNA"/>
</dbReference>
<dbReference type="Pfam" id="PF00088">
    <property type="entry name" value="Trefoil"/>
    <property type="match status" value="1"/>
</dbReference>
<evidence type="ECO:0000256" key="12">
    <source>
        <dbReference type="PROSITE-ProRule" id="PRU00779"/>
    </source>
</evidence>
<dbReference type="SUPFAM" id="SSF57492">
    <property type="entry name" value="Trefoil"/>
    <property type="match status" value="1"/>
</dbReference>
<evidence type="ECO:0000256" key="2">
    <source>
        <dbReference type="ARBA" id="ARBA00004370"/>
    </source>
</evidence>
<evidence type="ECO:0000259" key="14">
    <source>
        <dbReference type="PROSITE" id="PS51448"/>
    </source>
</evidence>
<reference evidence="15 16" key="1">
    <citation type="submission" date="2013-08" db="EMBL/GenBank/DDBJ databases">
        <title>Genome evolution of avian class.</title>
        <authorList>
            <person name="Zhang G."/>
            <person name="Li C."/>
        </authorList>
    </citation>
    <scope>NUCLEOTIDE SEQUENCE [LARGE SCALE GENOMIC DNA]</scope>
    <source>
        <strain evidence="15">M959</strain>
    </source>
</reference>
<dbReference type="PANTHER" id="PTHR22762:SF133">
    <property type="entry name" value="P-TYPE DOMAIN-CONTAINING PROTEIN"/>
    <property type="match status" value="1"/>
</dbReference>
<evidence type="ECO:0000256" key="1">
    <source>
        <dbReference type="ARBA" id="ARBA00001657"/>
    </source>
</evidence>
<evidence type="ECO:0000313" key="15">
    <source>
        <dbReference type="EMBL" id="KFU87662.1"/>
    </source>
</evidence>
<dbReference type="InterPro" id="IPR013780">
    <property type="entry name" value="Glyco_hydro_b"/>
</dbReference>
<gene>
    <name evidence="15" type="ORF">M959_12129</name>
</gene>
<sequence length="724" mass="82247">LELGVSYTLNWTLVTSTQERFDCHPDQGASEDTCRRRGCVWAVSPQGPGVPACYYDSPDNGYSVTDITYTSSGVAANLTFNSRSPRAAGNLMPPISTLRLEVTYHSDHALQVKIYDGANARYEVPVPLNLPPTPEATDQSRLYDVMIQDKPFGVQIRRRSSGTIIWDTQLPTFTFSDQFLQISTRLASSHVYGFGESEHPTFRHDLNWHTWGMFTRDQPPGYKLNSYGFHPFYMSLEDDAQAHGVLLLNSNAMDVTFQPTPALTYRTTGGILDFYLVLGPSPENVVQEYTALVGRPVMPPYWALGFQLCRYGYANDSEVAQLVEDMKAAKIPYDVQYTDIDYMERQLDFTLSPKFSGLPALVNKIKSEGMRFIPILDPAISVNESSYLAFQRGLEEKVFITWPNSSDIIYAKLYRAHAALPDFFRPSALAWWAREVSELHDNPRDPAQSIKFDGIWIDMNEPSSFVRGAVGGCRNQELNFPPYMPQLGSREEGLAFKTICMEGEQVLPDGSTVSHYNVHNLYGWSQTKPTLDVLRNITKERGIVITRSTYPSSGKWAGHWLGDNTAAWNQLDKSIIGMLEFSLFGISYTGADICGFFQDSEYELCARWMELGAFYPFSRNHNGKGSRRQDPVAWDEAFKDISRNVLNIRYSLLPYLYTLMYEAHVHGSTVVRPLFHEFVEDRKTWEIYRQFMWGPALLISPVLDKGARTVDAYFPSARWYDFHT</sequence>
<feature type="non-terminal residue" evidence="15">
    <location>
        <position position="724"/>
    </location>
</feature>
<keyword evidence="9" id="KW-0325">Glycoprotein</keyword>
<dbReference type="FunFam" id="3.20.20.80:FF:000016">
    <property type="entry name" value="Maltase-glucoamylase, intestinal"/>
    <property type="match status" value="1"/>
</dbReference>
<dbReference type="Gene3D" id="3.20.20.80">
    <property type="entry name" value="Glycosidases"/>
    <property type="match status" value="1"/>
</dbReference>
<dbReference type="InterPro" id="IPR000322">
    <property type="entry name" value="Glyco_hydro_31_TIM"/>
</dbReference>